<feature type="region of interest" description="Disordered" evidence="1">
    <location>
        <begin position="351"/>
        <end position="372"/>
    </location>
</feature>
<evidence type="ECO:0000313" key="4">
    <source>
        <dbReference type="Proteomes" id="UP001186944"/>
    </source>
</evidence>
<evidence type="ECO:0000259" key="2">
    <source>
        <dbReference type="Pfam" id="PF16064"/>
    </source>
</evidence>
<keyword evidence="4" id="KW-1185">Reference proteome</keyword>
<dbReference type="PANTHER" id="PTHR34153:SF2">
    <property type="entry name" value="SI:CH211-262H13.3-RELATED"/>
    <property type="match status" value="1"/>
</dbReference>
<dbReference type="Proteomes" id="UP001186944">
    <property type="component" value="Unassembled WGS sequence"/>
</dbReference>
<evidence type="ECO:0000256" key="1">
    <source>
        <dbReference type="SAM" id="MobiDB-lite"/>
    </source>
</evidence>
<name>A0AA88YJ13_PINIB</name>
<protein>
    <recommendedName>
        <fullName evidence="2">DUF4806 domain-containing protein</fullName>
    </recommendedName>
</protein>
<feature type="compositionally biased region" description="Basic and acidic residues" evidence="1">
    <location>
        <begin position="351"/>
        <end position="365"/>
    </location>
</feature>
<evidence type="ECO:0000313" key="3">
    <source>
        <dbReference type="EMBL" id="KAK3106450.1"/>
    </source>
</evidence>
<dbReference type="PANTHER" id="PTHR34153">
    <property type="entry name" value="SI:CH211-262H13.3-RELATED-RELATED"/>
    <property type="match status" value="1"/>
</dbReference>
<feature type="domain" description="DUF4806" evidence="2">
    <location>
        <begin position="241"/>
        <end position="312"/>
    </location>
</feature>
<dbReference type="InterPro" id="IPR032071">
    <property type="entry name" value="DUF4806"/>
</dbReference>
<organism evidence="3 4">
    <name type="scientific">Pinctada imbricata</name>
    <name type="common">Atlantic pearl-oyster</name>
    <name type="synonym">Pinctada martensii</name>
    <dbReference type="NCBI Taxonomy" id="66713"/>
    <lineage>
        <taxon>Eukaryota</taxon>
        <taxon>Metazoa</taxon>
        <taxon>Spiralia</taxon>
        <taxon>Lophotrochozoa</taxon>
        <taxon>Mollusca</taxon>
        <taxon>Bivalvia</taxon>
        <taxon>Autobranchia</taxon>
        <taxon>Pteriomorphia</taxon>
        <taxon>Pterioida</taxon>
        <taxon>Pterioidea</taxon>
        <taxon>Pteriidae</taxon>
        <taxon>Pinctada</taxon>
    </lineage>
</organism>
<accession>A0AA88YJ13</accession>
<proteinExistence type="predicted"/>
<dbReference type="Pfam" id="PF16064">
    <property type="entry name" value="DUF4806"/>
    <property type="match status" value="1"/>
</dbReference>
<reference evidence="3" key="1">
    <citation type="submission" date="2019-08" db="EMBL/GenBank/DDBJ databases">
        <title>The improved chromosome-level genome for the pearl oyster Pinctada fucata martensii using PacBio sequencing and Hi-C.</title>
        <authorList>
            <person name="Zheng Z."/>
        </authorList>
    </citation>
    <scope>NUCLEOTIDE SEQUENCE</scope>
    <source>
        <strain evidence="3">ZZ-2019</strain>
        <tissue evidence="3">Adductor muscle</tissue>
    </source>
</reference>
<gene>
    <name evidence="3" type="ORF">FSP39_020314</name>
</gene>
<dbReference type="AlphaFoldDB" id="A0AA88YJ13"/>
<dbReference type="EMBL" id="VSWD01000003">
    <property type="protein sequence ID" value="KAK3106450.1"/>
    <property type="molecule type" value="Genomic_DNA"/>
</dbReference>
<sequence length="372" mass="42524">MMDFAIVEFRKSSEIAVVPSKWISKDKKRCYWPINFKTSKLTAAVRQRISANVKEFESFEIKVMYETDDYEKARQKLKQAEFDSDLQTEVEDEQVQTPKRQKRLLSSSLILNIILRPNPRYIDSGSETETEDDTPLRRSPRKIARTTSSASLPPLPKPPAELIAGGLMSSSSTHRNKDETTVTPKSKSLSRSEFEVKVLTCLEHIKRQVQDNAKTLHVLEKKMNVTAGEDNEEDETVVLPDMPVKDEGHLEEVEQLLQNNAAVKKRMIRSLSTIGGDNTKQSVRRIMKNLVSNSLAMKLNWLGRGNKRPFSGLILKDVLFASVRRNRLCKEATDKEIEDVAKDWLKFSKDREGGRKDRKEKKTADSESQNIE</sequence>
<comment type="caution">
    <text evidence="3">The sequence shown here is derived from an EMBL/GenBank/DDBJ whole genome shotgun (WGS) entry which is preliminary data.</text>
</comment>
<feature type="region of interest" description="Disordered" evidence="1">
    <location>
        <begin position="121"/>
        <end position="189"/>
    </location>
</feature>